<dbReference type="InterPro" id="IPR021730">
    <property type="entry name" value="YdbH"/>
</dbReference>
<evidence type="ECO:0000313" key="1">
    <source>
        <dbReference type="EMBL" id="SOD96724.1"/>
    </source>
</evidence>
<protein>
    <submittedName>
        <fullName evidence="1">Dicarboxylate transport</fullName>
    </submittedName>
</protein>
<dbReference type="PROSITE" id="PS51318">
    <property type="entry name" value="TAT"/>
    <property type="match status" value="1"/>
</dbReference>
<dbReference type="AlphaFoldDB" id="A0A286GP30"/>
<dbReference type="OrthoDB" id="8446194at2"/>
<dbReference type="EMBL" id="OCNJ01000006">
    <property type="protein sequence ID" value="SOD96724.1"/>
    <property type="molecule type" value="Genomic_DNA"/>
</dbReference>
<proteinExistence type="predicted"/>
<accession>A0A286GP30</accession>
<evidence type="ECO:0000313" key="2">
    <source>
        <dbReference type="Proteomes" id="UP000219621"/>
    </source>
</evidence>
<dbReference type="RefSeq" id="WP_097279841.1">
    <property type="nucleotide sequence ID" value="NZ_OCNJ01000006.1"/>
</dbReference>
<sequence>MSRRRRFALIAAVLLAGAGVAAWLALPRAAEALIAARLDALGLAGARAEVARIGLSGAHLARLEAGDGVLVVRDVDVAWSLAGGIEAITVADATVTGRWTAEGGLDFGPLGPLLEGGDAGAETTPFDLPAERLRLDRATATIDLPQGQLVATLSGTAHRAEPGPALDLTAEVTAPGLTGTATFTGTADGGGAVPMAGTGRLELTADSFAAPGLAGAVDGSVQADLRLGADTLSIAADAPVRVTLADLAPPLRQTLAEHGVAAEPVVVDLTGPGATAGPALTVSGIGDPAGLVLSSDRLAVTATAGAAEARVAAGGTVRLDGVLPTLALRDVAAAVAGVTFDGSPVSGRLEDGSLSLTPEGLTAEASVAAEAQDMTVSGASAARAAFTGRVRLSGQPDLTGALFADSGAVTLDGLRLGEGVAARDPVTLTLLPPAGPLLRLETADDGSRVAAVTAGLQAPSATFETPQGPARIAFAEIALTAAFGTGATQTVAAVTGRDGSLSVAGTDLQAVTLEAGLSEAGPTARLTGRLDTLPGETAELSARSPLRPYRLELAATPAEAEADRLALTAELRDVGNTLLASARGSLALADGSGRATVRVPRQVFDPQGLKPEHLHGLLGTFAHDVTGAVAVDGTIRWDGGGLKPDLKVLLQDVGLTQGFVTLTRINGVLNLTGLDPLRTPKGQQVSVAAIDAGLPLLDAVASFEIARDTLLLDSAQATLAGGTIRARPTAIPLSLDAGEVFLDVEDLRLAPLVDLAGIQGLRARGRLAGTVPLRFAGGDVIIDNAVLRSTRPERVVYAPDDVPAALSGGGQSVDLVLQALQDFRYDDLSLTVDGRASGQMTVKLHIAGANPEFYDGYPVEFNLSVSGELAKAIQAGLSGYRVPDRIRARMEEFTGGQ</sequence>
<dbReference type="Pfam" id="PF11739">
    <property type="entry name" value="YdbH-like"/>
    <property type="match status" value="1"/>
</dbReference>
<dbReference type="Proteomes" id="UP000219621">
    <property type="component" value="Unassembled WGS sequence"/>
</dbReference>
<name>A0A286GP30_9PROT</name>
<keyword evidence="2" id="KW-1185">Reference proteome</keyword>
<organism evidence="1 2">
    <name type="scientific">Caenispirillum bisanense</name>
    <dbReference type="NCBI Taxonomy" id="414052"/>
    <lineage>
        <taxon>Bacteria</taxon>
        <taxon>Pseudomonadati</taxon>
        <taxon>Pseudomonadota</taxon>
        <taxon>Alphaproteobacteria</taxon>
        <taxon>Rhodospirillales</taxon>
        <taxon>Novispirillaceae</taxon>
        <taxon>Caenispirillum</taxon>
    </lineage>
</organism>
<reference evidence="1 2" key="1">
    <citation type="submission" date="2017-09" db="EMBL/GenBank/DDBJ databases">
        <authorList>
            <person name="Ehlers B."/>
            <person name="Leendertz F.H."/>
        </authorList>
    </citation>
    <scope>NUCLEOTIDE SEQUENCE [LARGE SCALE GENOMIC DNA]</scope>
    <source>
        <strain evidence="1 2">USBA 140</strain>
    </source>
</reference>
<dbReference type="InterPro" id="IPR006311">
    <property type="entry name" value="TAT_signal"/>
</dbReference>
<gene>
    <name evidence="1" type="ORF">SAMN05421508_10661</name>
</gene>